<dbReference type="RefSeq" id="YP_010659303.1">
    <property type="nucleotide sequence ID" value="NC_070866.1"/>
</dbReference>
<evidence type="ECO:0000313" key="1">
    <source>
        <dbReference type="EMBL" id="AWH15499.1"/>
    </source>
</evidence>
<dbReference type="GeneID" id="77935271"/>
<protein>
    <submittedName>
        <fullName evidence="1">Uncharacterized protein</fullName>
    </submittedName>
</protein>
<reference evidence="1 2" key="1">
    <citation type="submission" date="2018-04" db="EMBL/GenBank/DDBJ databases">
        <title>Complete genome sequences of new Aeromonas and Pseudomonas phages promising in phage therapy dedicated to aquaculture.</title>
        <authorList>
            <person name="Kolsut J."/>
            <person name="Wojcik E."/>
            <person name="Wojtasik A."/>
            <person name="Dastych J."/>
        </authorList>
    </citation>
    <scope>NUCLEOTIDE SEQUENCE [LARGE SCALE GENOMIC DNA]</scope>
</reference>
<name>A0A2S1PFZ8_9CAUD</name>
<dbReference type="Proteomes" id="UP000246250">
    <property type="component" value="Segment"/>
</dbReference>
<dbReference type="EMBL" id="MH179480">
    <property type="protein sequence ID" value="AWH15499.1"/>
    <property type="molecule type" value="Genomic_DNA"/>
</dbReference>
<dbReference type="KEGG" id="vg:77935271"/>
<keyword evidence="2" id="KW-1185">Reference proteome</keyword>
<organism evidence="1 2">
    <name type="scientific">Pseudomonas phage 98PfluR60PP</name>
    <dbReference type="NCBI Taxonomy" id="2163965"/>
    <lineage>
        <taxon>Viruses</taxon>
        <taxon>Duplodnaviria</taxon>
        <taxon>Heunggongvirae</taxon>
        <taxon>Uroviricota</taxon>
        <taxon>Caudoviricetes</taxon>
        <taxon>Schitoviridae</taxon>
        <taxon>Littlefixvirus</taxon>
        <taxon>Littlefixvirus 98Pflur60pp</taxon>
    </lineage>
</organism>
<sequence length="147" mass="16436">MAARVNNYHVVITNAFATFAMSRPIQDSPDMIKWVAKQISETNNADVSIYLNGECKAQHKVFADGHVPAVWTHTPLPVGMAAVALQTKFEERAESVLGDYDSVPNFIKCTPDGNFVFQDNRYYCDGIRAAWMMYVDQAIEHFVASKG</sequence>
<evidence type="ECO:0000313" key="2">
    <source>
        <dbReference type="Proteomes" id="UP000246250"/>
    </source>
</evidence>
<proteinExistence type="predicted"/>
<accession>A0A2S1PFZ8</accession>